<dbReference type="EMBL" id="BMAV01005065">
    <property type="protein sequence ID" value="GFY45817.1"/>
    <property type="molecule type" value="Genomic_DNA"/>
</dbReference>
<keyword evidence="2" id="KW-1185">Reference proteome</keyword>
<accession>A0A8X6X2I9</accession>
<protein>
    <submittedName>
        <fullName evidence="1">Sorting nexin-14</fullName>
    </submittedName>
</protein>
<name>A0A8X6X2I9_9ARAC</name>
<dbReference type="OrthoDB" id="5957963at2759"/>
<dbReference type="Proteomes" id="UP000886998">
    <property type="component" value="Unassembled WGS sequence"/>
</dbReference>
<proteinExistence type="predicted"/>
<dbReference type="AlphaFoldDB" id="A0A8X6X2I9"/>
<gene>
    <name evidence="1" type="primary">SNX14_0</name>
    <name evidence="1" type="ORF">TNIN_392131</name>
</gene>
<evidence type="ECO:0000313" key="1">
    <source>
        <dbReference type="EMBL" id="GFY45817.1"/>
    </source>
</evidence>
<sequence>MEGKNRGKTAYPGGLCKQGSGAILATSEDGESYIRFTTCEKNKYSRKEKYMIASETRAVEVVHVPEFVIKFLCTCDILLRQTLQAGVEWYLEVKLQQAFKPQRLAEILNLLRDALFFEDDPPSPDTGYQTFLEAENNELEPSENIHHLQYLDLPLANRGLCARKGHAISLLLTVLVYLEIYENQCTSSSVLFIVVQSCKDLPFIPLVSLTCGVGVIDMWSILSSLI</sequence>
<reference evidence="1" key="1">
    <citation type="submission" date="2020-08" db="EMBL/GenBank/DDBJ databases">
        <title>Multicomponent nature underlies the extraordinary mechanical properties of spider dragline silk.</title>
        <authorList>
            <person name="Kono N."/>
            <person name="Nakamura H."/>
            <person name="Mori M."/>
            <person name="Yoshida Y."/>
            <person name="Ohtoshi R."/>
            <person name="Malay A.D."/>
            <person name="Moran D.A.P."/>
            <person name="Tomita M."/>
            <person name="Numata K."/>
            <person name="Arakawa K."/>
        </authorList>
    </citation>
    <scope>NUCLEOTIDE SEQUENCE</scope>
</reference>
<organism evidence="1 2">
    <name type="scientific">Trichonephila inaurata madagascariensis</name>
    <dbReference type="NCBI Taxonomy" id="2747483"/>
    <lineage>
        <taxon>Eukaryota</taxon>
        <taxon>Metazoa</taxon>
        <taxon>Ecdysozoa</taxon>
        <taxon>Arthropoda</taxon>
        <taxon>Chelicerata</taxon>
        <taxon>Arachnida</taxon>
        <taxon>Araneae</taxon>
        <taxon>Araneomorphae</taxon>
        <taxon>Entelegynae</taxon>
        <taxon>Araneoidea</taxon>
        <taxon>Nephilidae</taxon>
        <taxon>Trichonephila</taxon>
        <taxon>Trichonephila inaurata</taxon>
    </lineage>
</organism>
<comment type="caution">
    <text evidence="1">The sequence shown here is derived from an EMBL/GenBank/DDBJ whole genome shotgun (WGS) entry which is preliminary data.</text>
</comment>
<evidence type="ECO:0000313" key="2">
    <source>
        <dbReference type="Proteomes" id="UP000886998"/>
    </source>
</evidence>